<dbReference type="GO" id="GO:0005737">
    <property type="term" value="C:cytoplasm"/>
    <property type="evidence" value="ECO:0007669"/>
    <property type="project" value="InterPro"/>
</dbReference>
<proteinExistence type="predicted"/>
<dbReference type="EMBL" id="FQWZ01000001">
    <property type="protein sequence ID" value="SHG44997.1"/>
    <property type="molecule type" value="Genomic_DNA"/>
</dbReference>
<name>A0A1M5JWN7_9GAMM</name>
<dbReference type="SUPFAM" id="SSF118352">
    <property type="entry name" value="HSP33 redox switch-like"/>
    <property type="match status" value="1"/>
</dbReference>
<keyword evidence="1" id="KW-0963">Cytoplasm</keyword>
<evidence type="ECO:0000256" key="1">
    <source>
        <dbReference type="ARBA" id="ARBA00022490"/>
    </source>
</evidence>
<dbReference type="InterPro" id="IPR016153">
    <property type="entry name" value="Heat_shock_Hsp33_N"/>
</dbReference>
<dbReference type="Pfam" id="PF01430">
    <property type="entry name" value="HSP33"/>
    <property type="match status" value="1"/>
</dbReference>
<keyword evidence="7" id="KW-1185">Reference proteome</keyword>
<dbReference type="PANTHER" id="PTHR30111:SF1">
    <property type="entry name" value="33 KDA CHAPERONIN"/>
    <property type="match status" value="1"/>
</dbReference>
<evidence type="ECO:0000313" key="7">
    <source>
        <dbReference type="Proteomes" id="UP000199758"/>
    </source>
</evidence>
<keyword evidence="4" id="KW-0143">Chaperone</keyword>
<dbReference type="Gene3D" id="3.90.1280.10">
    <property type="entry name" value="HSP33 redox switch-like"/>
    <property type="match status" value="1"/>
</dbReference>
<dbReference type="GO" id="GO:0042026">
    <property type="term" value="P:protein refolding"/>
    <property type="evidence" value="ECO:0007669"/>
    <property type="project" value="TreeGrafter"/>
</dbReference>
<evidence type="ECO:0000313" key="6">
    <source>
        <dbReference type="EMBL" id="SHG44997.1"/>
    </source>
</evidence>
<dbReference type="InterPro" id="IPR000397">
    <property type="entry name" value="Heat_shock_Hsp33"/>
</dbReference>
<dbReference type="InterPro" id="IPR016154">
    <property type="entry name" value="Heat_shock_Hsp33_C"/>
</dbReference>
<dbReference type="STRING" id="490188.SAMN04488068_0242"/>
<dbReference type="Proteomes" id="UP000199758">
    <property type="component" value="Unassembled WGS sequence"/>
</dbReference>
<dbReference type="GO" id="GO:0051082">
    <property type="term" value="F:unfolded protein binding"/>
    <property type="evidence" value="ECO:0007669"/>
    <property type="project" value="InterPro"/>
</dbReference>
<sequence length="298" mass="32934">MDNPNSLLAFTFGNHVAHGAIVQIRVGVADFLGHRSYSDDLGRLLGEAMAAMPLLATHLNFEGRINLQFQADPGVPDAMTLLVAQIDHHLNVRAMAKAPRELGGRFRQMLTGGLLALTLEPSHEGVPSSQAVVPIQGESLGEALEGYFEQSEQLPTLIRLAVRGDHLAGFMLQRLPLQSAKGTQADWEHLQILAATLQHDELLDTDPHTVLRRLFHEEEVVTFAPRPIQVACRCSRAGISRMLLSLGREEVDSILDEQERVTVTCEFCGREHVFTPHEAHELFRAADETTPADDDTRH</sequence>
<evidence type="ECO:0000256" key="5">
    <source>
        <dbReference type="ARBA" id="ARBA00023284"/>
    </source>
</evidence>
<gene>
    <name evidence="6" type="ORF">SAMN04488068_0242</name>
</gene>
<dbReference type="AlphaFoldDB" id="A0A1M5JWN7"/>
<organism evidence="6 7">
    <name type="scientific">Hydrocarboniphaga daqingensis</name>
    <dbReference type="NCBI Taxonomy" id="490188"/>
    <lineage>
        <taxon>Bacteria</taxon>
        <taxon>Pseudomonadati</taxon>
        <taxon>Pseudomonadota</taxon>
        <taxon>Gammaproteobacteria</taxon>
        <taxon>Nevskiales</taxon>
        <taxon>Nevskiaceae</taxon>
        <taxon>Hydrocarboniphaga</taxon>
    </lineage>
</organism>
<dbReference type="Gene3D" id="1.10.287.480">
    <property type="entry name" value="helix hairpin bin"/>
    <property type="match status" value="1"/>
</dbReference>
<reference evidence="6 7" key="1">
    <citation type="submission" date="2016-11" db="EMBL/GenBank/DDBJ databases">
        <authorList>
            <person name="Jaros S."/>
            <person name="Januszkiewicz K."/>
            <person name="Wedrychowicz H."/>
        </authorList>
    </citation>
    <scope>NUCLEOTIDE SEQUENCE [LARGE SCALE GENOMIC DNA]</scope>
    <source>
        <strain evidence="6 7">CGMCC 1.7049</strain>
    </source>
</reference>
<dbReference type="PANTHER" id="PTHR30111">
    <property type="entry name" value="33 KDA CHAPERONIN"/>
    <property type="match status" value="1"/>
</dbReference>
<dbReference type="InterPro" id="IPR023212">
    <property type="entry name" value="Hsp33_helix_hairpin_bin_dom_sf"/>
</dbReference>
<accession>A0A1M5JWN7</accession>
<dbReference type="SUPFAM" id="SSF64397">
    <property type="entry name" value="Hsp33 domain"/>
    <property type="match status" value="1"/>
</dbReference>
<evidence type="ECO:0000256" key="3">
    <source>
        <dbReference type="ARBA" id="ARBA00023157"/>
    </source>
</evidence>
<keyword evidence="3" id="KW-1015">Disulfide bond</keyword>
<keyword evidence="5" id="KW-0676">Redox-active center</keyword>
<dbReference type="Gene3D" id="3.55.30.10">
    <property type="entry name" value="Hsp33 domain"/>
    <property type="match status" value="1"/>
</dbReference>
<keyword evidence="2" id="KW-0862">Zinc</keyword>
<dbReference type="CDD" id="cd00498">
    <property type="entry name" value="Hsp33"/>
    <property type="match status" value="1"/>
</dbReference>
<dbReference type="GO" id="GO:0044183">
    <property type="term" value="F:protein folding chaperone"/>
    <property type="evidence" value="ECO:0007669"/>
    <property type="project" value="TreeGrafter"/>
</dbReference>
<evidence type="ECO:0000256" key="4">
    <source>
        <dbReference type="ARBA" id="ARBA00023186"/>
    </source>
</evidence>
<dbReference type="PIRSF" id="PIRSF005261">
    <property type="entry name" value="Heat_shock_Hsp33"/>
    <property type="match status" value="1"/>
</dbReference>
<evidence type="ECO:0000256" key="2">
    <source>
        <dbReference type="ARBA" id="ARBA00022833"/>
    </source>
</evidence>
<protein>
    <submittedName>
        <fullName evidence="6">Molecular chaperone Hsp33</fullName>
    </submittedName>
</protein>
<dbReference type="RefSeq" id="WP_072892877.1">
    <property type="nucleotide sequence ID" value="NZ_FQWZ01000001.1"/>
</dbReference>